<name>A0A497XW76_9AQUI</name>
<dbReference type="AlphaFoldDB" id="A0A497XW76"/>
<protein>
    <submittedName>
        <fullName evidence="2">Type IV pilus assembly protein PilV</fullName>
    </submittedName>
</protein>
<dbReference type="Proteomes" id="UP000267841">
    <property type="component" value="Unassembled WGS sequence"/>
</dbReference>
<comment type="caution">
    <text evidence="2">The sequence shown here is derived from an EMBL/GenBank/DDBJ whole genome shotgun (WGS) entry which is preliminary data.</text>
</comment>
<keyword evidence="1" id="KW-0472">Membrane</keyword>
<keyword evidence="3" id="KW-1185">Reference proteome</keyword>
<organism evidence="2 3">
    <name type="scientific">Hydrogenivirga caldilitoris</name>
    <dbReference type="NCBI Taxonomy" id="246264"/>
    <lineage>
        <taxon>Bacteria</taxon>
        <taxon>Pseudomonadati</taxon>
        <taxon>Aquificota</taxon>
        <taxon>Aquificia</taxon>
        <taxon>Aquificales</taxon>
        <taxon>Aquificaceae</taxon>
        <taxon>Hydrogenivirga</taxon>
    </lineage>
</organism>
<accession>A0A497XW76</accession>
<dbReference type="NCBIfam" id="TIGR02532">
    <property type="entry name" value="IV_pilin_GFxxxE"/>
    <property type="match status" value="1"/>
</dbReference>
<feature type="transmembrane region" description="Helical" evidence="1">
    <location>
        <begin position="17"/>
        <end position="39"/>
    </location>
</feature>
<dbReference type="OrthoDB" id="9964762at2"/>
<evidence type="ECO:0000313" key="2">
    <source>
        <dbReference type="EMBL" id="RLJ71023.1"/>
    </source>
</evidence>
<dbReference type="InterPro" id="IPR012902">
    <property type="entry name" value="N_methyl_site"/>
</dbReference>
<evidence type="ECO:0000313" key="3">
    <source>
        <dbReference type="Proteomes" id="UP000267841"/>
    </source>
</evidence>
<gene>
    <name evidence="2" type="ORF">BCF55_1312</name>
</gene>
<dbReference type="RefSeq" id="WP_121011728.1">
    <property type="nucleotide sequence ID" value="NZ_RCCJ01000001.1"/>
</dbReference>
<evidence type="ECO:0000256" key="1">
    <source>
        <dbReference type="SAM" id="Phobius"/>
    </source>
</evidence>
<dbReference type="PROSITE" id="PS00409">
    <property type="entry name" value="PROKAR_NTER_METHYL"/>
    <property type="match status" value="1"/>
</dbReference>
<keyword evidence="1" id="KW-1133">Transmembrane helix</keyword>
<dbReference type="EMBL" id="RCCJ01000001">
    <property type="protein sequence ID" value="RLJ71023.1"/>
    <property type="molecule type" value="Genomic_DNA"/>
</dbReference>
<dbReference type="Pfam" id="PF07963">
    <property type="entry name" value="N_methyl"/>
    <property type="match status" value="1"/>
</dbReference>
<proteinExistence type="predicted"/>
<reference evidence="2 3" key="1">
    <citation type="submission" date="2018-10" db="EMBL/GenBank/DDBJ databases">
        <title>Genomic Encyclopedia of Archaeal and Bacterial Type Strains, Phase II (KMG-II): from individual species to whole genera.</title>
        <authorList>
            <person name="Goeker M."/>
        </authorList>
    </citation>
    <scope>NUCLEOTIDE SEQUENCE [LARGE SCALE GENOMIC DNA]</scope>
    <source>
        <strain evidence="2 3">DSM 16510</strain>
    </source>
</reference>
<sequence>MELTAIRGDRGFTLVEALVALVILAIILFGLLAGLLISLQYNLLNFMREEAGSVAQECIENMRSTPFANIPVVNIDCNDNTTVNVSTPCLDTSGANVVTRQVRNTNVNYRVGWTVTDRTNIKELYVEVCWTYRERNYSYETRTFIGR</sequence>
<keyword evidence="1" id="KW-0812">Transmembrane</keyword>